<proteinExistence type="predicted"/>
<feature type="domain" description="SIS" evidence="3">
    <location>
        <begin position="30"/>
        <end position="172"/>
    </location>
</feature>
<evidence type="ECO:0000259" key="3">
    <source>
        <dbReference type="PROSITE" id="PS51464"/>
    </source>
</evidence>
<dbReference type="EMBL" id="BMZO01000010">
    <property type="protein sequence ID" value="GHC78016.1"/>
    <property type="molecule type" value="Genomic_DNA"/>
</dbReference>
<keyword evidence="2" id="KW-0677">Repeat</keyword>
<dbReference type="InterPro" id="IPR001347">
    <property type="entry name" value="SIS_dom"/>
</dbReference>
<dbReference type="PROSITE" id="PS51464">
    <property type="entry name" value="SIS"/>
    <property type="match status" value="2"/>
</dbReference>
<keyword evidence="1 4" id="KW-0032">Aminotransferase</keyword>
<name>A0A8J3DJG1_9HYPH</name>
<evidence type="ECO:0000256" key="2">
    <source>
        <dbReference type="ARBA" id="ARBA00022737"/>
    </source>
</evidence>
<dbReference type="SUPFAM" id="SSF53697">
    <property type="entry name" value="SIS domain"/>
    <property type="match status" value="1"/>
</dbReference>
<dbReference type="PANTHER" id="PTHR10937">
    <property type="entry name" value="GLUCOSAMINE--FRUCTOSE-6-PHOSPHATE AMINOTRANSFERASE, ISOMERIZING"/>
    <property type="match status" value="1"/>
</dbReference>
<reference evidence="4" key="2">
    <citation type="submission" date="2020-09" db="EMBL/GenBank/DDBJ databases">
        <authorList>
            <person name="Sun Q."/>
            <person name="Kim S."/>
        </authorList>
    </citation>
    <scope>NUCLEOTIDE SEQUENCE</scope>
    <source>
        <strain evidence="4">KCTC 42097</strain>
    </source>
</reference>
<protein>
    <submittedName>
        <fullName evidence="4">Glucosamine--fructose-6-phosphate aminotransferase</fullName>
    </submittedName>
</protein>
<gene>
    <name evidence="4" type="primary">glmS</name>
    <name evidence="4" type="ORF">GCM10010136_29630</name>
</gene>
<dbReference type="CDD" id="cd05008">
    <property type="entry name" value="SIS_GlmS_GlmD_1"/>
    <property type="match status" value="1"/>
</dbReference>
<feature type="domain" description="SIS" evidence="3">
    <location>
        <begin position="194"/>
        <end position="336"/>
    </location>
</feature>
<dbReference type="InterPro" id="IPR035466">
    <property type="entry name" value="GlmS/AgaS_SIS"/>
</dbReference>
<evidence type="ECO:0000313" key="4">
    <source>
        <dbReference type="EMBL" id="GHC78016.1"/>
    </source>
</evidence>
<comment type="caution">
    <text evidence="4">The sequence shown here is derived from an EMBL/GenBank/DDBJ whole genome shotgun (WGS) entry which is preliminary data.</text>
</comment>
<dbReference type="Pfam" id="PF01380">
    <property type="entry name" value="SIS"/>
    <property type="match status" value="2"/>
</dbReference>
<dbReference type="InterPro" id="IPR035490">
    <property type="entry name" value="GlmS/FrlB_SIS"/>
</dbReference>
<dbReference type="GO" id="GO:0008483">
    <property type="term" value="F:transaminase activity"/>
    <property type="evidence" value="ECO:0007669"/>
    <property type="project" value="UniProtKB-KW"/>
</dbReference>
<dbReference type="AlphaFoldDB" id="A0A8J3DJG1"/>
<organism evidence="4 5">
    <name type="scientific">Limoniibacter endophyticus</name>
    <dbReference type="NCBI Taxonomy" id="1565040"/>
    <lineage>
        <taxon>Bacteria</taxon>
        <taxon>Pseudomonadati</taxon>
        <taxon>Pseudomonadota</taxon>
        <taxon>Alphaproteobacteria</taxon>
        <taxon>Hyphomicrobiales</taxon>
        <taxon>Bartonellaceae</taxon>
        <taxon>Limoniibacter</taxon>
    </lineage>
</organism>
<evidence type="ECO:0000313" key="5">
    <source>
        <dbReference type="Proteomes" id="UP000641137"/>
    </source>
</evidence>
<dbReference type="RefSeq" id="WP_189491819.1">
    <property type="nucleotide sequence ID" value="NZ_BMZO01000010.1"/>
</dbReference>
<dbReference type="InterPro" id="IPR046348">
    <property type="entry name" value="SIS_dom_sf"/>
</dbReference>
<keyword evidence="5" id="KW-1185">Reference proteome</keyword>
<dbReference type="Proteomes" id="UP000641137">
    <property type="component" value="Unassembled WGS sequence"/>
</dbReference>
<sequence>MSTLMHRETMEIPGLARALLERQVGTFAKTASRLRAFDPHLLLTVARGSSDNAASYFKYLFEIEAGIPVASLGPSVTSVYGRQLKLTRTVCLSISQSGKSPDLIATQAMAKTGGALTIALLNDLDTPLGMEADHVLSVGAGPEKAVAATKSYVMSLIALAKLIADFCQEETLLAALGSLPATLDEALRCNWRAFRETLSPGTSLYVIGRGPGLSVAQEAALKFKETCQIHAESYSSAEVLHGPIQLAGGGFIALVFLARDASRASTIAAIERLAQVGTRVFVVDPASEISLKHKRVQYLPCAPAKHPALDVISQISSFYIMVEQLAASFGLDPDRPALLNKVTRTL</sequence>
<dbReference type="GO" id="GO:1901135">
    <property type="term" value="P:carbohydrate derivative metabolic process"/>
    <property type="evidence" value="ECO:0007669"/>
    <property type="project" value="InterPro"/>
</dbReference>
<reference evidence="4" key="1">
    <citation type="journal article" date="2014" name="Int. J. Syst. Evol. Microbiol.">
        <title>Complete genome sequence of Corynebacterium casei LMG S-19264T (=DSM 44701T), isolated from a smear-ripened cheese.</title>
        <authorList>
            <consortium name="US DOE Joint Genome Institute (JGI-PGF)"/>
            <person name="Walter F."/>
            <person name="Albersmeier A."/>
            <person name="Kalinowski J."/>
            <person name="Ruckert C."/>
        </authorList>
    </citation>
    <scope>NUCLEOTIDE SEQUENCE</scope>
    <source>
        <strain evidence="4">KCTC 42097</strain>
    </source>
</reference>
<evidence type="ECO:0000256" key="1">
    <source>
        <dbReference type="ARBA" id="ARBA00022576"/>
    </source>
</evidence>
<keyword evidence="1 4" id="KW-0808">Transferase</keyword>
<dbReference type="GO" id="GO:0097367">
    <property type="term" value="F:carbohydrate derivative binding"/>
    <property type="evidence" value="ECO:0007669"/>
    <property type="project" value="InterPro"/>
</dbReference>
<dbReference type="CDD" id="cd05009">
    <property type="entry name" value="SIS_GlmS_GlmD_2"/>
    <property type="match status" value="1"/>
</dbReference>
<accession>A0A8J3DJG1</accession>
<dbReference type="PANTHER" id="PTHR10937:SF8">
    <property type="entry name" value="AMINOTRANSFERASE-RELATED"/>
    <property type="match status" value="1"/>
</dbReference>
<dbReference type="Gene3D" id="3.40.50.10490">
    <property type="entry name" value="Glucose-6-phosphate isomerase like protein, domain 1"/>
    <property type="match status" value="2"/>
</dbReference>